<dbReference type="EMBL" id="BK015166">
    <property type="protein sequence ID" value="DAD93736.1"/>
    <property type="molecule type" value="Genomic_DNA"/>
</dbReference>
<sequence>MKPTPLIPPPMFLTVDDYRPVCDQYEFEQITQNEDIRLSAEAAAVEQISSYLRHRYDTDRIFSAVGECRNPMVVQCAVNISLWLMVHRLPQNMGHERRECLYNDAIKWLRDVQASKASPDLPVYVSEDGSTDTHNPIRTGCMKPNRYDY</sequence>
<organism evidence="1">
    <name type="scientific">Myoviridae sp. ctzRR1</name>
    <dbReference type="NCBI Taxonomy" id="2826720"/>
    <lineage>
        <taxon>Viruses</taxon>
        <taxon>Duplodnaviria</taxon>
        <taxon>Heunggongvirae</taxon>
        <taxon>Uroviricota</taxon>
        <taxon>Caudoviricetes</taxon>
    </lineage>
</organism>
<protein>
    <submittedName>
        <fullName evidence="1">Head to tail adaptor</fullName>
    </submittedName>
</protein>
<proteinExistence type="predicted"/>
<accession>A0A8S5NHR5</accession>
<reference evidence="1" key="1">
    <citation type="journal article" date="2021" name="Proc. Natl. Acad. Sci. U.S.A.">
        <title>A Catalog of Tens of Thousands of Viruses from Human Metagenomes Reveals Hidden Associations with Chronic Diseases.</title>
        <authorList>
            <person name="Tisza M.J."/>
            <person name="Buck C.B."/>
        </authorList>
    </citation>
    <scope>NUCLEOTIDE SEQUENCE</scope>
    <source>
        <strain evidence="1">CtzRR1</strain>
    </source>
</reference>
<evidence type="ECO:0000313" key="1">
    <source>
        <dbReference type="EMBL" id="DAD93736.1"/>
    </source>
</evidence>
<name>A0A8S5NHR5_9CAUD</name>